<dbReference type="Proteomes" id="UP000612055">
    <property type="component" value="Unassembled WGS sequence"/>
</dbReference>
<comment type="caution">
    <text evidence="3">The sequence shown here is derived from an EMBL/GenBank/DDBJ whole genome shotgun (WGS) entry which is preliminary data.</text>
</comment>
<dbReference type="GO" id="GO:0006629">
    <property type="term" value="P:lipid metabolic process"/>
    <property type="evidence" value="ECO:0007669"/>
    <property type="project" value="InterPro"/>
</dbReference>
<dbReference type="InterPro" id="IPR044851">
    <property type="entry name" value="Wax_synthase"/>
</dbReference>
<proteinExistence type="predicted"/>
<feature type="transmembrane region" description="Helical" evidence="2">
    <location>
        <begin position="61"/>
        <end position="81"/>
    </location>
</feature>
<keyword evidence="2" id="KW-1133">Transmembrane helix</keyword>
<name>A0A835YF16_9CHLO</name>
<reference evidence="3" key="1">
    <citation type="journal article" date="2020" name="bioRxiv">
        <title>Comparative genomics of Chlamydomonas.</title>
        <authorList>
            <person name="Craig R.J."/>
            <person name="Hasan A.R."/>
            <person name="Ness R.W."/>
            <person name="Keightley P.D."/>
        </authorList>
    </citation>
    <scope>NUCLEOTIDE SEQUENCE</scope>
    <source>
        <strain evidence="3">CCAP 11/70</strain>
    </source>
</reference>
<dbReference type="OrthoDB" id="548170at2759"/>
<accession>A0A835YF16</accession>
<feature type="region of interest" description="Disordered" evidence="1">
    <location>
        <begin position="271"/>
        <end position="293"/>
    </location>
</feature>
<evidence type="ECO:0000256" key="2">
    <source>
        <dbReference type="SAM" id="Phobius"/>
    </source>
</evidence>
<keyword evidence="4" id="KW-1185">Reference proteome</keyword>
<feature type="transmembrane region" description="Helical" evidence="2">
    <location>
        <begin position="36"/>
        <end position="54"/>
    </location>
</feature>
<dbReference type="GO" id="GO:0008374">
    <property type="term" value="F:O-acyltransferase activity"/>
    <property type="evidence" value="ECO:0007669"/>
    <property type="project" value="InterPro"/>
</dbReference>
<evidence type="ECO:0000313" key="4">
    <source>
        <dbReference type="Proteomes" id="UP000612055"/>
    </source>
</evidence>
<feature type="transmembrane region" description="Helical" evidence="2">
    <location>
        <begin position="178"/>
        <end position="200"/>
    </location>
</feature>
<dbReference type="PANTHER" id="PTHR31595">
    <property type="entry name" value="LONG-CHAIN-ALCOHOL O-FATTY-ACYLTRANSFERASE 3-RELATED"/>
    <property type="match status" value="1"/>
</dbReference>
<gene>
    <name evidence="3" type="ORF">HYH03_001289</name>
</gene>
<organism evidence="3 4">
    <name type="scientific">Edaphochlamys debaryana</name>
    <dbReference type="NCBI Taxonomy" id="47281"/>
    <lineage>
        <taxon>Eukaryota</taxon>
        <taxon>Viridiplantae</taxon>
        <taxon>Chlorophyta</taxon>
        <taxon>core chlorophytes</taxon>
        <taxon>Chlorophyceae</taxon>
        <taxon>CS clade</taxon>
        <taxon>Chlamydomonadales</taxon>
        <taxon>Chlamydomonadales incertae sedis</taxon>
        <taxon>Edaphochlamys</taxon>
    </lineage>
</organism>
<feature type="transmembrane region" description="Helical" evidence="2">
    <location>
        <begin position="149"/>
        <end position="172"/>
    </location>
</feature>
<keyword evidence="2" id="KW-0472">Membrane</keyword>
<keyword evidence="2" id="KW-0812">Transmembrane</keyword>
<dbReference type="AlphaFoldDB" id="A0A835YF16"/>
<evidence type="ECO:0000256" key="1">
    <source>
        <dbReference type="SAM" id="MobiDB-lite"/>
    </source>
</evidence>
<evidence type="ECO:0000313" key="3">
    <source>
        <dbReference type="EMBL" id="KAG2500512.1"/>
    </source>
</evidence>
<dbReference type="PANTHER" id="PTHR31595:SF57">
    <property type="entry name" value="OS04G0481900 PROTEIN"/>
    <property type="match status" value="1"/>
</dbReference>
<dbReference type="EMBL" id="JAEHOE010000003">
    <property type="protein sequence ID" value="KAG2500512.1"/>
    <property type="molecule type" value="Genomic_DNA"/>
</dbReference>
<protein>
    <submittedName>
        <fullName evidence="3">Uncharacterized protein</fullName>
    </submittedName>
</protein>
<sequence length="365" mass="38820">MAAWLPLAAGRLGALRPAVDSVAALGDSLPPLLRKAVLLYAYAALTVLWAVLLVRRLRPGLARLLAAAPVLAGNFLVPLLLDPEGPLSEPLLITPLLAFALARGPLMPEWLSPLQFGGVYLLPIVPIEVFTVGPQHAARVHTTKHGRQLLLDAWASTGVAMLVSWVLAIPGIPVMVRHWLYTLASATFLCGVFDLLGAFAHMTLGITAAPTFDRPWLSASFQDFWSRRWNLTTTYMMRALVYEPVLQGSLLAPGSATLAAQLRAAATEPRTAAADGGQDLAPAGAAVEKTDGDSNLRLRRKGAEGANTEEQVFTANFLLIAVAKPLFFGPADTTGFAQRNLAVGQAPLWAVADVAKRAGHAVRAT</sequence>